<name>A0A2C9ZZN2_PSEDV</name>
<comment type="caution">
    <text evidence="2">The sequence shown here is derived from an EMBL/GenBank/DDBJ whole genome shotgun (WGS) entry which is preliminary data.</text>
</comment>
<accession>A0A2C9ZZN2</accession>
<evidence type="ECO:0000313" key="3">
    <source>
        <dbReference type="Proteomes" id="UP000194841"/>
    </source>
</evidence>
<keyword evidence="1" id="KW-0812">Transmembrane</keyword>
<dbReference type="Proteomes" id="UP000194841">
    <property type="component" value="Unassembled WGS sequence"/>
</dbReference>
<dbReference type="EMBL" id="MWPV01000007">
    <property type="protein sequence ID" value="OUL56218.1"/>
    <property type="molecule type" value="Genomic_DNA"/>
</dbReference>
<protein>
    <recommendedName>
        <fullName evidence="4">DUF1453 domain-containing protein</fullName>
    </recommendedName>
</protein>
<reference evidence="2 3" key="1">
    <citation type="submission" date="2017-02" db="EMBL/GenBank/DDBJ databases">
        <title>Pseudoalteromonas ulvae TC14 Genome.</title>
        <authorList>
            <person name="Molmeret M."/>
        </authorList>
    </citation>
    <scope>NUCLEOTIDE SEQUENCE [LARGE SCALE GENOMIC DNA]</scope>
    <source>
        <strain evidence="2">TC14</strain>
    </source>
</reference>
<dbReference type="RefSeq" id="WP_086745732.1">
    <property type="nucleotide sequence ID" value="NZ_MWPV01000007.1"/>
</dbReference>
<dbReference type="AlphaFoldDB" id="A0A2C9ZZN2"/>
<feature type="transmembrane region" description="Helical" evidence="1">
    <location>
        <begin position="59"/>
        <end position="80"/>
    </location>
</feature>
<feature type="transmembrane region" description="Helical" evidence="1">
    <location>
        <begin position="101"/>
        <end position="120"/>
    </location>
</feature>
<feature type="transmembrane region" description="Helical" evidence="1">
    <location>
        <begin position="132"/>
        <end position="150"/>
    </location>
</feature>
<evidence type="ECO:0008006" key="4">
    <source>
        <dbReference type="Google" id="ProtNLM"/>
    </source>
</evidence>
<gene>
    <name evidence="2" type="ORF">B1199_19090</name>
</gene>
<feature type="transmembrane region" description="Helical" evidence="1">
    <location>
        <begin position="36"/>
        <end position="53"/>
    </location>
</feature>
<dbReference type="InterPro" id="IPR046730">
    <property type="entry name" value="DUF6622"/>
</dbReference>
<sequence>MGDILSHTPVWVYVLFTVLVFFGFKQSKPRQVSSWMVVALPVAMLILSLAGVLSGFGIALLSIVFWLVGLVLSQLFNRVFKLTSYAEYDLQNQTFLIQGSWIPLVLMMAIFFTKYAVAFLLATEHALTVDPIFMLVACAWYGLLSGSFLVRAMGIWQAKRHAIKAEKVAKAA</sequence>
<feature type="transmembrane region" description="Helical" evidence="1">
    <location>
        <begin position="6"/>
        <end position="24"/>
    </location>
</feature>
<keyword evidence="3" id="KW-1185">Reference proteome</keyword>
<keyword evidence="1" id="KW-0472">Membrane</keyword>
<dbReference type="OrthoDB" id="3034721at2"/>
<organism evidence="2 3">
    <name type="scientific">Pseudoalteromonas ulvae</name>
    <dbReference type="NCBI Taxonomy" id="107327"/>
    <lineage>
        <taxon>Bacteria</taxon>
        <taxon>Pseudomonadati</taxon>
        <taxon>Pseudomonadota</taxon>
        <taxon>Gammaproteobacteria</taxon>
        <taxon>Alteromonadales</taxon>
        <taxon>Pseudoalteromonadaceae</taxon>
        <taxon>Pseudoalteromonas</taxon>
    </lineage>
</organism>
<evidence type="ECO:0000313" key="2">
    <source>
        <dbReference type="EMBL" id="OUL56218.1"/>
    </source>
</evidence>
<keyword evidence="1" id="KW-1133">Transmembrane helix</keyword>
<evidence type="ECO:0000256" key="1">
    <source>
        <dbReference type="SAM" id="Phobius"/>
    </source>
</evidence>
<dbReference type="Pfam" id="PF20327">
    <property type="entry name" value="DUF6622"/>
    <property type="match status" value="1"/>
</dbReference>
<proteinExistence type="predicted"/>